<accession>A0ABQ1TBZ6</accession>
<comment type="caution">
    <text evidence="1">The sequence shown here is derived from an EMBL/GenBank/DDBJ whole genome shotgun (WGS) entry which is preliminary data.</text>
</comment>
<keyword evidence="2" id="KW-1185">Reference proteome</keyword>
<organism evidence="1 2">
    <name type="scientific">Pseudoalteromonas gelatinilytica</name>
    <dbReference type="NCBI Taxonomy" id="1703256"/>
    <lineage>
        <taxon>Bacteria</taxon>
        <taxon>Pseudomonadati</taxon>
        <taxon>Pseudomonadota</taxon>
        <taxon>Gammaproteobacteria</taxon>
        <taxon>Alteromonadales</taxon>
        <taxon>Pseudoalteromonadaceae</taxon>
        <taxon>Pseudoalteromonas</taxon>
    </lineage>
</organism>
<evidence type="ECO:0000313" key="2">
    <source>
        <dbReference type="Proteomes" id="UP000638462"/>
    </source>
</evidence>
<sequence length="119" mass="12688">MFGKSSTIRKYKYKLRPALAKRYGGSVTYTKAQVDKTIDVMGFNKKHIHYAYFMYCDIATYKANLPEGESLESMNNTITNISGIGVLGVLLGSSMFSDIDSGSDGGGDGGFGGGDGGAF</sequence>
<dbReference type="InterPro" id="IPR046689">
    <property type="entry name" value="DUF6559"/>
</dbReference>
<gene>
    <name evidence="1" type="ORF">GCM10008027_13190</name>
</gene>
<name>A0ABQ1TBZ6_9GAMM</name>
<proteinExistence type="predicted"/>
<protein>
    <submittedName>
        <fullName evidence="1">Uncharacterized protein</fullName>
    </submittedName>
</protein>
<dbReference type="Pfam" id="PF20196">
    <property type="entry name" value="DUF6559"/>
    <property type="match status" value="1"/>
</dbReference>
<dbReference type="RefSeq" id="WP_058585786.1">
    <property type="nucleotide sequence ID" value="NZ_BMIT01000004.1"/>
</dbReference>
<dbReference type="EMBL" id="BMIT01000004">
    <property type="protein sequence ID" value="GGE89677.1"/>
    <property type="molecule type" value="Genomic_DNA"/>
</dbReference>
<reference evidence="2" key="1">
    <citation type="journal article" date="2019" name="Int. J. Syst. Evol. Microbiol.">
        <title>The Global Catalogue of Microorganisms (GCM) 10K type strain sequencing project: providing services to taxonomists for standard genome sequencing and annotation.</title>
        <authorList>
            <consortium name="The Broad Institute Genomics Platform"/>
            <consortium name="The Broad Institute Genome Sequencing Center for Infectious Disease"/>
            <person name="Wu L."/>
            <person name="Ma J."/>
        </authorList>
    </citation>
    <scope>NUCLEOTIDE SEQUENCE [LARGE SCALE GENOMIC DNA]</scope>
    <source>
        <strain evidence="2">CGMCC 1.15394</strain>
    </source>
</reference>
<dbReference type="Proteomes" id="UP000638462">
    <property type="component" value="Unassembled WGS sequence"/>
</dbReference>
<evidence type="ECO:0000313" key="1">
    <source>
        <dbReference type="EMBL" id="GGE89677.1"/>
    </source>
</evidence>